<protein>
    <submittedName>
        <fullName evidence="6">Aldehyde dehydrogenase family protein</fullName>
    </submittedName>
</protein>
<dbReference type="InterPro" id="IPR029510">
    <property type="entry name" value="Ald_DH_CS_GLU"/>
</dbReference>
<dbReference type="SUPFAM" id="SSF53720">
    <property type="entry name" value="ALDH-like"/>
    <property type="match status" value="1"/>
</dbReference>
<dbReference type="EMBL" id="CP106878">
    <property type="protein sequence ID" value="WAA09086.1"/>
    <property type="molecule type" value="Genomic_DNA"/>
</dbReference>
<evidence type="ECO:0000256" key="1">
    <source>
        <dbReference type="ARBA" id="ARBA00009986"/>
    </source>
</evidence>
<proteinExistence type="inferred from homology"/>
<evidence type="ECO:0000313" key="6">
    <source>
        <dbReference type="EMBL" id="WAA09086.1"/>
    </source>
</evidence>
<dbReference type="PROSITE" id="PS00687">
    <property type="entry name" value="ALDEHYDE_DEHYDR_GLU"/>
    <property type="match status" value="1"/>
</dbReference>
<comment type="similarity">
    <text evidence="1 4">Belongs to the aldehyde dehydrogenase family.</text>
</comment>
<dbReference type="InterPro" id="IPR016160">
    <property type="entry name" value="Ald_DH_CS_CYS"/>
</dbReference>
<dbReference type="PANTHER" id="PTHR11699">
    <property type="entry name" value="ALDEHYDE DEHYDROGENASE-RELATED"/>
    <property type="match status" value="1"/>
</dbReference>
<dbReference type="RefSeq" id="WP_275416871.1">
    <property type="nucleotide sequence ID" value="NZ_CP106878.1"/>
</dbReference>
<gene>
    <name evidence="6" type="ORF">OE104_10865</name>
</gene>
<accession>A0A9E8LTV3</accession>
<organism evidence="6 7">
    <name type="scientific">Fervidibacillus albus</name>
    <dbReference type="NCBI Taxonomy" id="2980026"/>
    <lineage>
        <taxon>Bacteria</taxon>
        <taxon>Bacillati</taxon>
        <taxon>Bacillota</taxon>
        <taxon>Bacilli</taxon>
        <taxon>Bacillales</taxon>
        <taxon>Bacillaceae</taxon>
        <taxon>Fervidibacillus</taxon>
    </lineage>
</organism>
<feature type="domain" description="Aldehyde dehydrogenase" evidence="5">
    <location>
        <begin position="24"/>
        <end position="486"/>
    </location>
</feature>
<dbReference type="FunFam" id="3.40.605.10:FF:000007">
    <property type="entry name" value="NAD/NADP-dependent betaine aldehyde dehydrogenase"/>
    <property type="match status" value="1"/>
</dbReference>
<dbReference type="InterPro" id="IPR016163">
    <property type="entry name" value="Ald_DH_C"/>
</dbReference>
<dbReference type="AlphaFoldDB" id="A0A9E8LTV3"/>
<feature type="active site" evidence="3">
    <location>
        <position position="259"/>
    </location>
</feature>
<dbReference type="Pfam" id="PF00171">
    <property type="entry name" value="Aldedh"/>
    <property type="match status" value="1"/>
</dbReference>
<dbReference type="FunFam" id="3.40.309.10:FF:000012">
    <property type="entry name" value="Betaine aldehyde dehydrogenase"/>
    <property type="match status" value="1"/>
</dbReference>
<evidence type="ECO:0000256" key="3">
    <source>
        <dbReference type="PROSITE-ProRule" id="PRU10007"/>
    </source>
</evidence>
<evidence type="ECO:0000256" key="4">
    <source>
        <dbReference type="RuleBase" id="RU003345"/>
    </source>
</evidence>
<evidence type="ECO:0000313" key="7">
    <source>
        <dbReference type="Proteomes" id="UP001164718"/>
    </source>
</evidence>
<sequence>MNVDVQNVQARMESNYKLYIDGQWVEGTSGKTITSYNPGNGEKLAQFVDASNEDVDRAVAAATKALETWRNTSVVERSTILLKIADLIDENTDFLASVETLDNGKPIRETSKIDVPLAADHFRYFAGVIRSEEGTAKQLDEHTLTINLKEPIGVVGQIIPWNFPFLMAAWKLAPALAAGDTVVIKPSSETSLSLLEFAKLLDQVLPPGVVNVITGRGRGCGDYMLHHPGFSKLAFTGSTEVGYNVAKAAADHLIPATLELGGKSADIVFDDANLEMAVEGATFGILFNQGQVCCAGSRIFVQETIYEQFIAALKKQFEDVKVGLPWKEEVQMGAIVSERQLKKVLSYVDIAKEEGAEILTGGYRLTENDLDQGYFMAPTIIAEANNHMRCAREEIFGPVVTVIKFKDEEEVIQLANDSEYGLGGAVWSKNIHKAMRVATKVETGRMWVNTYNQLPAGAPFGGYKKSGIGRETYKSILDAYTQTKNIFINLNEEPLGFYK</sequence>
<dbReference type="Proteomes" id="UP001164718">
    <property type="component" value="Chromosome"/>
</dbReference>
<keyword evidence="7" id="KW-1185">Reference proteome</keyword>
<dbReference type="GO" id="GO:0016620">
    <property type="term" value="F:oxidoreductase activity, acting on the aldehyde or oxo group of donors, NAD or NADP as acceptor"/>
    <property type="evidence" value="ECO:0007669"/>
    <property type="project" value="InterPro"/>
</dbReference>
<dbReference type="InterPro" id="IPR016162">
    <property type="entry name" value="Ald_DH_N"/>
</dbReference>
<dbReference type="Gene3D" id="3.40.309.10">
    <property type="entry name" value="Aldehyde Dehydrogenase, Chain A, domain 2"/>
    <property type="match status" value="1"/>
</dbReference>
<evidence type="ECO:0000259" key="5">
    <source>
        <dbReference type="Pfam" id="PF00171"/>
    </source>
</evidence>
<dbReference type="Gene3D" id="3.40.605.10">
    <property type="entry name" value="Aldehyde Dehydrogenase, Chain A, domain 1"/>
    <property type="match status" value="1"/>
</dbReference>
<reference evidence="6" key="1">
    <citation type="submission" date="2022-09" db="EMBL/GenBank/DDBJ databases">
        <title>Complete Genomes of Fervidibacillus albus and Fervidibacillus halotolerans isolated from tidal flat sediments.</title>
        <authorList>
            <person name="Kwon K.K."/>
            <person name="Yang S.-H."/>
            <person name="Park M.J."/>
            <person name="Oh H.-M."/>
        </authorList>
    </citation>
    <scope>NUCLEOTIDE SEQUENCE</scope>
    <source>
        <strain evidence="6">MEBiC13591</strain>
    </source>
</reference>
<name>A0A9E8LTV3_9BACI</name>
<dbReference type="KEGG" id="faf:OE104_10865"/>
<evidence type="ECO:0000256" key="2">
    <source>
        <dbReference type="ARBA" id="ARBA00023002"/>
    </source>
</evidence>
<dbReference type="PROSITE" id="PS00070">
    <property type="entry name" value="ALDEHYDE_DEHYDR_CYS"/>
    <property type="match status" value="1"/>
</dbReference>
<dbReference type="InterPro" id="IPR016161">
    <property type="entry name" value="Ald_DH/histidinol_DH"/>
</dbReference>
<keyword evidence="2 4" id="KW-0560">Oxidoreductase</keyword>
<dbReference type="InterPro" id="IPR015590">
    <property type="entry name" value="Aldehyde_DH_dom"/>
</dbReference>